<proteinExistence type="inferred from homology"/>
<dbReference type="GO" id="GO:0016836">
    <property type="term" value="F:hydro-lyase activity"/>
    <property type="evidence" value="ECO:0007669"/>
    <property type="project" value="UniProtKB-ARBA"/>
</dbReference>
<accession>A4IPK2</accession>
<dbReference type="RefSeq" id="WP_011887584.1">
    <property type="nucleotide sequence ID" value="NC_009328.1"/>
</dbReference>
<evidence type="ECO:0000313" key="5">
    <source>
        <dbReference type="Proteomes" id="UP000001578"/>
    </source>
</evidence>
<reference evidence="4 5" key="1">
    <citation type="journal article" date="2007" name="Proc. Natl. Acad. Sci. U.S.A.">
        <title>Genome and proteome of long-chain alkane degrading Geobacillus thermodenitrificans NG80-2 isolated from a deep-subsurface oil reservoir.</title>
        <authorList>
            <person name="Feng L."/>
            <person name="Wang W."/>
            <person name="Cheng J."/>
            <person name="Ren Y."/>
            <person name="Zhao G."/>
            <person name="Gao C."/>
            <person name="Tang Y."/>
            <person name="Liu X."/>
            <person name="Han W."/>
            <person name="Peng X."/>
            <person name="Liu R."/>
            <person name="Wang L."/>
        </authorList>
    </citation>
    <scope>NUCLEOTIDE SEQUENCE [LARGE SCALE GENOMIC DNA]</scope>
    <source>
        <strain evidence="4 5">NG80-2</strain>
    </source>
</reference>
<dbReference type="AlphaFoldDB" id="A4IPK2"/>
<keyword evidence="4" id="KW-0413">Isomerase</keyword>
<evidence type="ECO:0000256" key="3">
    <source>
        <dbReference type="RuleBase" id="RU003707"/>
    </source>
</evidence>
<keyword evidence="2" id="KW-0456">Lyase</keyword>
<dbReference type="InterPro" id="IPR001753">
    <property type="entry name" value="Enoyl-CoA_hydra/iso"/>
</dbReference>
<dbReference type="HOGENOM" id="CLU_009834_7_6_9"/>
<dbReference type="Proteomes" id="UP000001578">
    <property type="component" value="Chromosome"/>
</dbReference>
<gene>
    <name evidence="4" type="ordered locus">GTNG_1898</name>
</gene>
<dbReference type="PROSITE" id="PS00166">
    <property type="entry name" value="ENOYL_COA_HYDRATASE"/>
    <property type="match status" value="1"/>
</dbReference>
<dbReference type="FunFam" id="1.10.12.10:FF:000001">
    <property type="entry name" value="Probable enoyl-CoA hydratase, mitochondrial"/>
    <property type="match status" value="1"/>
</dbReference>
<dbReference type="KEGG" id="gtn:GTNG_1898"/>
<dbReference type="CDD" id="cd06558">
    <property type="entry name" value="crotonase-like"/>
    <property type="match status" value="1"/>
</dbReference>
<organism evidence="4 5">
    <name type="scientific">Geobacillus thermodenitrificans (strain NG80-2)</name>
    <dbReference type="NCBI Taxonomy" id="420246"/>
    <lineage>
        <taxon>Bacteria</taxon>
        <taxon>Bacillati</taxon>
        <taxon>Bacillota</taxon>
        <taxon>Bacilli</taxon>
        <taxon>Bacillales</taxon>
        <taxon>Anoxybacillaceae</taxon>
        <taxon>Geobacillus</taxon>
    </lineage>
</organism>
<dbReference type="PANTHER" id="PTHR11941:SF54">
    <property type="entry name" value="ENOYL-COA HYDRATASE, MITOCHONDRIAL"/>
    <property type="match status" value="1"/>
</dbReference>
<dbReference type="PANTHER" id="PTHR11941">
    <property type="entry name" value="ENOYL-COA HYDRATASE-RELATED"/>
    <property type="match status" value="1"/>
</dbReference>
<dbReference type="Pfam" id="PF00378">
    <property type="entry name" value="ECH_1"/>
    <property type="match status" value="1"/>
</dbReference>
<dbReference type="Gene3D" id="1.10.12.10">
    <property type="entry name" value="Lyase 2-enoyl-coa Hydratase, Chain A, domain 2"/>
    <property type="match status" value="1"/>
</dbReference>
<protein>
    <submittedName>
        <fullName evidence="4">Putative Enoyl-CoA hydratase/isomerase</fullName>
    </submittedName>
</protein>
<dbReference type="InterPro" id="IPR029045">
    <property type="entry name" value="ClpP/crotonase-like_dom_sf"/>
</dbReference>
<dbReference type="EMBL" id="CP000557">
    <property type="protein sequence ID" value="ABO67256.1"/>
    <property type="molecule type" value="Genomic_DNA"/>
</dbReference>
<dbReference type="eggNOG" id="COG1024">
    <property type="taxonomic scope" value="Bacteria"/>
</dbReference>
<dbReference type="InterPro" id="IPR018376">
    <property type="entry name" value="Enoyl-CoA_hyd/isom_CS"/>
</dbReference>
<dbReference type="Gene3D" id="3.90.226.10">
    <property type="entry name" value="2-enoyl-CoA Hydratase, Chain A, domain 1"/>
    <property type="match status" value="1"/>
</dbReference>
<dbReference type="GO" id="GO:0006635">
    <property type="term" value="P:fatty acid beta-oxidation"/>
    <property type="evidence" value="ECO:0007669"/>
    <property type="project" value="TreeGrafter"/>
</dbReference>
<evidence type="ECO:0000256" key="2">
    <source>
        <dbReference type="ARBA" id="ARBA00023239"/>
    </source>
</evidence>
<dbReference type="InterPro" id="IPR014748">
    <property type="entry name" value="Enoyl-CoA_hydra_C"/>
</dbReference>
<evidence type="ECO:0000256" key="1">
    <source>
        <dbReference type="ARBA" id="ARBA00005254"/>
    </source>
</evidence>
<evidence type="ECO:0000313" key="4">
    <source>
        <dbReference type="EMBL" id="ABO67256.1"/>
    </source>
</evidence>
<comment type="similarity">
    <text evidence="1 3">Belongs to the enoyl-CoA hydratase/isomerase family.</text>
</comment>
<dbReference type="GO" id="GO:0016853">
    <property type="term" value="F:isomerase activity"/>
    <property type="evidence" value="ECO:0007669"/>
    <property type="project" value="UniProtKB-KW"/>
</dbReference>
<dbReference type="SUPFAM" id="SSF52096">
    <property type="entry name" value="ClpP/crotonase"/>
    <property type="match status" value="1"/>
</dbReference>
<sequence>MKMANVVTVEKKYLMVVKEEGIAEIHLHINKSNSYDLEFYKEFNAAIDDIRFDPDIKVVIIMSDVPKFFSAGADINFLRSADPRFKTQFCLFCNETLDKIARSPQVYIACLEGHTVGGGLEMALACDLRFMGDEAGKIGLPEVTLGVLAGTGGTQRLARLVGYSRALDMNITGETITPQEALDIGLVNRVFPQAETRERTREYARKLVNSATYAISNIKLSIMNGKEMPLNVAIRYEGELQNLLFRSEDAKEGLSAFLEKRQPNWEGV</sequence>
<name>A4IPK2_GEOTN</name>